<feature type="domain" description="GP-PDE" evidence="1">
    <location>
        <begin position="42"/>
        <end position="273"/>
    </location>
</feature>
<dbReference type="AlphaFoldDB" id="A0A645C0M3"/>
<proteinExistence type="predicted"/>
<evidence type="ECO:0000313" key="2">
    <source>
        <dbReference type="EMBL" id="MPM70878.1"/>
    </source>
</evidence>
<gene>
    <name evidence="2" type="ORF">SDC9_117839</name>
</gene>
<comment type="caution">
    <text evidence="2">The sequence shown here is derived from an EMBL/GenBank/DDBJ whole genome shotgun (WGS) entry which is preliminary data.</text>
</comment>
<dbReference type="GO" id="GO:0008081">
    <property type="term" value="F:phosphoric diester hydrolase activity"/>
    <property type="evidence" value="ECO:0007669"/>
    <property type="project" value="InterPro"/>
</dbReference>
<dbReference type="EMBL" id="VSSQ01023757">
    <property type="protein sequence ID" value="MPM70878.1"/>
    <property type="molecule type" value="Genomic_DNA"/>
</dbReference>
<dbReference type="GO" id="GO:0006629">
    <property type="term" value="P:lipid metabolic process"/>
    <property type="evidence" value="ECO:0007669"/>
    <property type="project" value="InterPro"/>
</dbReference>
<protein>
    <recommendedName>
        <fullName evidence="1">GP-PDE domain-containing protein</fullName>
    </recommendedName>
</protein>
<dbReference type="PANTHER" id="PTHR46211:SF8">
    <property type="entry name" value="PHOSPHODIESTERASE"/>
    <property type="match status" value="1"/>
</dbReference>
<dbReference type="PROSITE" id="PS51704">
    <property type="entry name" value="GP_PDE"/>
    <property type="match status" value="1"/>
</dbReference>
<dbReference type="Gene3D" id="3.20.20.190">
    <property type="entry name" value="Phosphatidylinositol (PI) phosphodiesterase"/>
    <property type="match status" value="1"/>
</dbReference>
<reference evidence="2" key="1">
    <citation type="submission" date="2019-08" db="EMBL/GenBank/DDBJ databases">
        <authorList>
            <person name="Kucharzyk K."/>
            <person name="Murdoch R.W."/>
            <person name="Higgins S."/>
            <person name="Loffler F."/>
        </authorList>
    </citation>
    <scope>NUCLEOTIDE SEQUENCE</scope>
</reference>
<accession>A0A645C0M3</accession>
<dbReference type="SUPFAM" id="SSF51695">
    <property type="entry name" value="PLC-like phosphodiesterases"/>
    <property type="match status" value="1"/>
</dbReference>
<dbReference type="PANTHER" id="PTHR46211">
    <property type="entry name" value="GLYCEROPHOSPHORYL DIESTER PHOSPHODIESTERASE"/>
    <property type="match status" value="1"/>
</dbReference>
<dbReference type="InterPro" id="IPR030395">
    <property type="entry name" value="GP_PDE_dom"/>
</dbReference>
<organism evidence="2">
    <name type="scientific">bioreactor metagenome</name>
    <dbReference type="NCBI Taxonomy" id="1076179"/>
    <lineage>
        <taxon>unclassified sequences</taxon>
        <taxon>metagenomes</taxon>
        <taxon>ecological metagenomes</taxon>
    </lineage>
</organism>
<name>A0A645C0M3_9ZZZZ</name>
<evidence type="ECO:0000259" key="1">
    <source>
        <dbReference type="PROSITE" id="PS51704"/>
    </source>
</evidence>
<dbReference type="InterPro" id="IPR017946">
    <property type="entry name" value="PLC-like_Pdiesterase_TIM-brl"/>
</dbReference>
<dbReference type="Pfam" id="PF03009">
    <property type="entry name" value="GDPD"/>
    <property type="match status" value="1"/>
</dbReference>
<sequence>MRKNGHVLQKVGAALFAVAFLSVWLCGIRLCQPLKKAENCEVEIVAHRGDSFRFPENTMAAFWGAAEAGADYAELDVRQTEDGVLVVMHDSNLMRTAGVDRELCDITYDELRGLKVKKNGALRPDKESIPTLQEVLQFLKGSGLRLNIELKPCRGESCEKAVVDLILRADLQDQCLIASSDCGILQRVKSYAPEIKTVYVGCDFRSCLLRLQCADAISLKADCVDAAVVQSSHAAGKPIYVWTIDTKQMLDEAIALGVDGVITNNPALAVQRTYFVEPAVQAGEVSSAD</sequence>